<reference evidence="3" key="1">
    <citation type="submission" date="2021-06" db="EMBL/GenBank/DDBJ databases">
        <authorList>
            <person name="Kallberg Y."/>
            <person name="Tangrot J."/>
            <person name="Rosling A."/>
        </authorList>
    </citation>
    <scope>NUCLEOTIDE SEQUENCE</scope>
    <source>
        <strain evidence="3">CL551</strain>
    </source>
</reference>
<comment type="caution">
    <text evidence="3">The sequence shown here is derived from an EMBL/GenBank/DDBJ whole genome shotgun (WGS) entry which is preliminary data.</text>
</comment>
<accession>A0A9N9DHR7</accession>
<keyword evidence="4" id="KW-1185">Reference proteome</keyword>
<gene>
    <name evidence="3" type="ORF">AMORRO_LOCUS9314</name>
</gene>
<dbReference type="PANTHER" id="PTHR37988:SF1">
    <property type="entry name" value="UPF0592 MEMBRANE PROTEIN C7D4.03C"/>
    <property type="match status" value="1"/>
</dbReference>
<evidence type="ECO:0000256" key="2">
    <source>
        <dbReference type="SAM" id="Phobius"/>
    </source>
</evidence>
<evidence type="ECO:0000313" key="4">
    <source>
        <dbReference type="Proteomes" id="UP000789342"/>
    </source>
</evidence>
<feature type="compositionally biased region" description="Basic and acidic residues" evidence="1">
    <location>
        <begin position="441"/>
        <end position="450"/>
    </location>
</feature>
<feature type="region of interest" description="Disordered" evidence="1">
    <location>
        <begin position="441"/>
        <end position="495"/>
    </location>
</feature>
<protein>
    <submittedName>
        <fullName evidence="3">12156_t:CDS:1</fullName>
    </submittedName>
</protein>
<organism evidence="3 4">
    <name type="scientific">Acaulospora morrowiae</name>
    <dbReference type="NCBI Taxonomy" id="94023"/>
    <lineage>
        <taxon>Eukaryota</taxon>
        <taxon>Fungi</taxon>
        <taxon>Fungi incertae sedis</taxon>
        <taxon>Mucoromycota</taxon>
        <taxon>Glomeromycotina</taxon>
        <taxon>Glomeromycetes</taxon>
        <taxon>Diversisporales</taxon>
        <taxon>Acaulosporaceae</taxon>
        <taxon>Acaulospora</taxon>
    </lineage>
</organism>
<evidence type="ECO:0000256" key="1">
    <source>
        <dbReference type="SAM" id="MobiDB-lite"/>
    </source>
</evidence>
<proteinExistence type="predicted"/>
<keyword evidence="2" id="KW-1133">Transmembrane helix</keyword>
<dbReference type="PANTHER" id="PTHR37988">
    <property type="entry name" value="UPF0592 MEMBRANE PROTEIN C7D4.03C"/>
    <property type="match status" value="1"/>
</dbReference>
<evidence type="ECO:0000313" key="3">
    <source>
        <dbReference type="EMBL" id="CAG8636204.1"/>
    </source>
</evidence>
<dbReference type="OrthoDB" id="296767at2759"/>
<keyword evidence="2" id="KW-0472">Membrane</keyword>
<keyword evidence="2" id="KW-0812">Transmembrane</keyword>
<name>A0A9N9DHR7_9GLOM</name>
<feature type="compositionally biased region" description="Low complexity" evidence="1">
    <location>
        <begin position="486"/>
        <end position="495"/>
    </location>
</feature>
<dbReference type="InterPro" id="IPR013887">
    <property type="entry name" value="UPF0592"/>
</dbReference>
<dbReference type="Pfam" id="PF08578">
    <property type="entry name" value="DUF1765"/>
    <property type="match status" value="1"/>
</dbReference>
<dbReference type="Proteomes" id="UP000789342">
    <property type="component" value="Unassembled WGS sequence"/>
</dbReference>
<dbReference type="AlphaFoldDB" id="A0A9N9DHR7"/>
<feature type="compositionally biased region" description="Acidic residues" evidence="1">
    <location>
        <begin position="451"/>
        <end position="470"/>
    </location>
</feature>
<sequence>RLNQKGVYSNVISFCARVLALCFFKIPGVGFALLHALPVNRFHIKRLLREAVGDDYLSIDQISKQNNKIVSLFPEHLKILCFSNLQTWWGQIENAKRIWGEPPIEMNGNWMRRWQSDDSELFFSFYKHYHVVLKSYLATHLATLANTKSMTPPYQYITSPGYIHLASFFLLKIESLVNRSIHIITTVIQFEHSKNIQNSVSTVSGVSTEMNSNVAVVDTYATAGIGNSTVNGDIANTNTNISGLMNSGQSNEKPKVLEVAEKRFVETMVSIAENGVFQEMCNAWTKALIKKTNMYDVEGVFCLLDFIGALIVELDSRDNAIVSSESMTTYTPNSNDTFDSLFSPPNLTNILDVTSYISLVKIILDKSDHTITILRTISFVYTHFPLLTSRPVYLKQLVKDVILDEDIFERMICHWSRNIRIYFMRLLVWRVGRIGGGIGKRDDGKDFEGDRSEEEDLVVDEPSELADDSNSENQKRSDNLIPSPPSSITSDSKSSASSAKKNKILSMKGLISSSSKDPSTAAALFRWIFSNKSHKPVSLDSDPEPTITINTPPTPIRTDNKQLFTPVWSYAPHRHTYAGKAIVEYEAVNQEYAEWCAQVANVESRILLGGYNSMTNYNIKAMAARFPVLTVEYPKYFGNSLM</sequence>
<feature type="transmembrane region" description="Helical" evidence="2">
    <location>
        <begin position="12"/>
        <end position="37"/>
    </location>
</feature>
<dbReference type="EMBL" id="CAJVPV010008916">
    <property type="protein sequence ID" value="CAG8636204.1"/>
    <property type="molecule type" value="Genomic_DNA"/>
</dbReference>
<feature type="non-terminal residue" evidence="3">
    <location>
        <position position="1"/>
    </location>
</feature>